<organism evidence="2 3">
    <name type="scientific">Olea europaea subsp. europaea</name>
    <dbReference type="NCBI Taxonomy" id="158383"/>
    <lineage>
        <taxon>Eukaryota</taxon>
        <taxon>Viridiplantae</taxon>
        <taxon>Streptophyta</taxon>
        <taxon>Embryophyta</taxon>
        <taxon>Tracheophyta</taxon>
        <taxon>Spermatophyta</taxon>
        <taxon>Magnoliopsida</taxon>
        <taxon>eudicotyledons</taxon>
        <taxon>Gunneridae</taxon>
        <taxon>Pentapetalae</taxon>
        <taxon>asterids</taxon>
        <taxon>lamiids</taxon>
        <taxon>Lamiales</taxon>
        <taxon>Oleaceae</taxon>
        <taxon>Oleeae</taxon>
        <taxon>Olea</taxon>
    </lineage>
</organism>
<reference evidence="2 3" key="1">
    <citation type="submission" date="2019-12" db="EMBL/GenBank/DDBJ databases">
        <authorList>
            <person name="Alioto T."/>
            <person name="Alioto T."/>
            <person name="Gomez Garrido J."/>
        </authorList>
    </citation>
    <scope>NUCLEOTIDE SEQUENCE [LARGE SCALE GENOMIC DNA]</scope>
</reference>
<dbReference type="Gramene" id="OE9A095984T1">
    <property type="protein sequence ID" value="OE9A095984C1"/>
    <property type="gene ID" value="OE9A095984"/>
</dbReference>
<sequence length="62" mass="7235">SGYRRDERPKAITFRDDHLRDLFAPSRGRFEADVNSVRTPIKRTKRQAEREIEKSGENGFGN</sequence>
<dbReference type="AlphaFoldDB" id="A0A8S0UKE8"/>
<evidence type="ECO:0000256" key="1">
    <source>
        <dbReference type="SAM" id="MobiDB-lite"/>
    </source>
</evidence>
<feature type="compositionally biased region" description="Basic and acidic residues" evidence="1">
    <location>
        <begin position="46"/>
        <end position="56"/>
    </location>
</feature>
<feature type="non-terminal residue" evidence="2">
    <location>
        <position position="1"/>
    </location>
</feature>
<keyword evidence="3" id="KW-1185">Reference proteome</keyword>
<dbReference type="EMBL" id="CACTIH010009041">
    <property type="protein sequence ID" value="CAA3020642.1"/>
    <property type="molecule type" value="Genomic_DNA"/>
</dbReference>
<feature type="region of interest" description="Disordered" evidence="1">
    <location>
        <begin position="41"/>
        <end position="62"/>
    </location>
</feature>
<comment type="caution">
    <text evidence="2">The sequence shown here is derived from an EMBL/GenBank/DDBJ whole genome shotgun (WGS) entry which is preliminary data.</text>
</comment>
<name>A0A8S0UKE8_OLEEU</name>
<proteinExistence type="predicted"/>
<protein>
    <submittedName>
        <fullName evidence="2">Uncharacterized protein</fullName>
    </submittedName>
</protein>
<gene>
    <name evidence="2" type="ORF">OLEA9_A095984</name>
</gene>
<evidence type="ECO:0000313" key="3">
    <source>
        <dbReference type="Proteomes" id="UP000594638"/>
    </source>
</evidence>
<accession>A0A8S0UKE8</accession>
<evidence type="ECO:0000313" key="2">
    <source>
        <dbReference type="EMBL" id="CAA3020642.1"/>
    </source>
</evidence>
<dbReference type="Proteomes" id="UP000594638">
    <property type="component" value="Unassembled WGS sequence"/>
</dbReference>